<protein>
    <recommendedName>
        <fullName evidence="3">Initiator binding domain-containing protein</fullName>
    </recommendedName>
</protein>
<gene>
    <name evidence="1" type="ORF">M9Y10_031181</name>
</gene>
<comment type="caution">
    <text evidence="1">The sequence shown here is derived from an EMBL/GenBank/DDBJ whole genome shotgun (WGS) entry which is preliminary data.</text>
</comment>
<proteinExistence type="predicted"/>
<dbReference type="Proteomes" id="UP001470230">
    <property type="component" value="Unassembled WGS sequence"/>
</dbReference>
<dbReference type="EMBL" id="JAPFFF010000048">
    <property type="protein sequence ID" value="KAK8840236.1"/>
    <property type="molecule type" value="Genomic_DNA"/>
</dbReference>
<name>A0ABR2H253_9EUKA</name>
<sequence>MYALSTLFCQREIERIDFVVQEEPITKDFPPKKSNYYQYKFDQVDPKCFDSFIKYFRDPNTKLTNHQYLFGLAGLCRSIITVPGIWKYYFSQCEDSHILQLPEYVKKAILNSKRTKSFVFNSVNCFKV</sequence>
<accession>A0ABR2H253</accession>
<reference evidence="1 2" key="1">
    <citation type="submission" date="2024-04" db="EMBL/GenBank/DDBJ databases">
        <title>Tritrichomonas musculus Genome.</title>
        <authorList>
            <person name="Alves-Ferreira E."/>
            <person name="Grigg M."/>
            <person name="Lorenzi H."/>
            <person name="Galac M."/>
        </authorList>
    </citation>
    <scope>NUCLEOTIDE SEQUENCE [LARGE SCALE GENOMIC DNA]</scope>
    <source>
        <strain evidence="1 2">EAF2021</strain>
    </source>
</reference>
<keyword evidence="2" id="KW-1185">Reference proteome</keyword>
<organism evidence="1 2">
    <name type="scientific">Tritrichomonas musculus</name>
    <dbReference type="NCBI Taxonomy" id="1915356"/>
    <lineage>
        <taxon>Eukaryota</taxon>
        <taxon>Metamonada</taxon>
        <taxon>Parabasalia</taxon>
        <taxon>Tritrichomonadida</taxon>
        <taxon>Tritrichomonadidae</taxon>
        <taxon>Tritrichomonas</taxon>
    </lineage>
</organism>
<evidence type="ECO:0008006" key="3">
    <source>
        <dbReference type="Google" id="ProtNLM"/>
    </source>
</evidence>
<evidence type="ECO:0000313" key="2">
    <source>
        <dbReference type="Proteomes" id="UP001470230"/>
    </source>
</evidence>
<evidence type="ECO:0000313" key="1">
    <source>
        <dbReference type="EMBL" id="KAK8840236.1"/>
    </source>
</evidence>